<evidence type="ECO:0000256" key="2">
    <source>
        <dbReference type="ARBA" id="ARBA00022737"/>
    </source>
</evidence>
<dbReference type="SUPFAM" id="SSF69318">
    <property type="entry name" value="Integrin alpha N-terminal domain"/>
    <property type="match status" value="3"/>
</dbReference>
<proteinExistence type="predicted"/>
<evidence type="ECO:0000256" key="1">
    <source>
        <dbReference type="ARBA" id="ARBA00022729"/>
    </source>
</evidence>
<dbReference type="AlphaFoldDB" id="A0A2S9Y0V6"/>
<organism evidence="5 6">
    <name type="scientific">Enhygromyxa salina</name>
    <dbReference type="NCBI Taxonomy" id="215803"/>
    <lineage>
        <taxon>Bacteria</taxon>
        <taxon>Pseudomonadati</taxon>
        <taxon>Myxococcota</taxon>
        <taxon>Polyangia</taxon>
        <taxon>Nannocystales</taxon>
        <taxon>Nannocystaceae</taxon>
        <taxon>Enhygromyxa</taxon>
    </lineage>
</organism>
<dbReference type="InterPro" id="IPR000413">
    <property type="entry name" value="Integrin_alpha"/>
</dbReference>
<dbReference type="Proteomes" id="UP000238823">
    <property type="component" value="Unassembled WGS sequence"/>
</dbReference>
<dbReference type="GO" id="GO:0008305">
    <property type="term" value="C:integrin complex"/>
    <property type="evidence" value="ECO:0007669"/>
    <property type="project" value="InterPro"/>
</dbReference>
<dbReference type="PANTHER" id="PTHR23221">
    <property type="entry name" value="GLYCOSYLPHOSPHATIDYLINOSITOL PHOSPHOLIPASE D"/>
    <property type="match status" value="1"/>
</dbReference>
<keyword evidence="3" id="KW-0378">Hydrolase</keyword>
<comment type="caution">
    <text evidence="5">The sequence shown here is derived from an EMBL/GenBank/DDBJ whole genome shotgun (WGS) entry which is preliminary data.</text>
</comment>
<dbReference type="PROSITE" id="PS51470">
    <property type="entry name" value="FG_GAP"/>
    <property type="match status" value="5"/>
</dbReference>
<dbReference type="GO" id="GO:0007155">
    <property type="term" value="P:cell adhesion"/>
    <property type="evidence" value="ECO:0007669"/>
    <property type="project" value="InterPro"/>
</dbReference>
<reference evidence="5 6" key="1">
    <citation type="submission" date="2018-03" db="EMBL/GenBank/DDBJ databases">
        <title>Draft Genome Sequences of the Obligatory Marine Myxobacteria Enhygromyxa salina SWB007.</title>
        <authorList>
            <person name="Poehlein A."/>
            <person name="Moghaddam J.A."/>
            <person name="Harms H."/>
            <person name="Alanjari M."/>
            <person name="Koenig G.M."/>
            <person name="Daniel R."/>
            <person name="Schaeberle T.F."/>
        </authorList>
    </citation>
    <scope>NUCLEOTIDE SEQUENCE [LARGE SCALE GENOMIC DNA]</scope>
    <source>
        <strain evidence="5 6">SWB007</strain>
    </source>
</reference>
<name>A0A2S9Y0V6_9BACT</name>
<dbReference type="SMART" id="SM00191">
    <property type="entry name" value="Int_alpha"/>
    <property type="match status" value="7"/>
</dbReference>
<dbReference type="PANTHER" id="PTHR23221:SF7">
    <property type="entry name" value="PHOSPHATIDYLINOSITOL-GLYCAN-SPECIFIC PHOSPHOLIPASE D"/>
    <property type="match status" value="1"/>
</dbReference>
<evidence type="ECO:0000313" key="5">
    <source>
        <dbReference type="EMBL" id="PRP98610.1"/>
    </source>
</evidence>
<evidence type="ECO:0000256" key="4">
    <source>
        <dbReference type="ARBA" id="ARBA00023180"/>
    </source>
</evidence>
<accession>A0A2S9Y0V6</accession>
<keyword evidence="4" id="KW-0325">Glycoprotein</keyword>
<dbReference type="Pfam" id="PF01839">
    <property type="entry name" value="FG-GAP"/>
    <property type="match status" value="7"/>
</dbReference>
<keyword evidence="1" id="KW-0732">Signal</keyword>
<sequence length="541" mass="53687">MLIGLCVCAPETGGALEDQRVAEVDDVGVQPEGLVSPVGAGGSSAGARADFNGDGYDDLAIGTPGEALGSNLPWAGAVNVLYGSGTGLTVVGNQLWHQDSAGVDGAAEPGDGFGATLAVGDFNADGFADLAIGAPYESIGMLANGGAVNVLYGSGAGLTATGNQLWHQDSANILGAAEADDLFGWALTSADFNNDGYHDLAIGVPAEDIGGLADAGAVNVIYGSAAGLSAAGNQIWHQDISGVGGGAEPGDSFGSALAAGDFNSDGHADLAIGVPEEDLAMIANAGMVNVLYGTNMGLSATGDQIWHQNSLGILGAGEPGDEFGRALAVGDFDNDGYADLAVGVPNEGVGLTSQAGAVNTIYGSTAGLNEADDQIWHQNSGGILGVAEGIDHFGRSLAAGDFDDDGRDDLAIGVPGEDLEGATTEADAGAVNLLYGSDIGLAAVDNQLWHQNSGGVLGVAESFDALGSALTVGDFDADGSMDLAIGVPMEAIGAQLEAGAANVLYGAVGGLTSVDCQIWHQNSSGVLGVAEVGDWFGMSIR</sequence>
<dbReference type="InterPro" id="IPR013517">
    <property type="entry name" value="FG-GAP"/>
</dbReference>
<protein>
    <submittedName>
        <fullName evidence="5">FG-GAP repeat protein</fullName>
    </submittedName>
</protein>
<dbReference type="EMBL" id="PVNL01000124">
    <property type="protein sequence ID" value="PRP98610.1"/>
    <property type="molecule type" value="Genomic_DNA"/>
</dbReference>
<dbReference type="OrthoDB" id="127762at2"/>
<keyword evidence="2" id="KW-0677">Repeat</keyword>
<dbReference type="InterPro" id="IPR028994">
    <property type="entry name" value="Integrin_alpha_N"/>
</dbReference>
<dbReference type="GO" id="GO:0016787">
    <property type="term" value="F:hydrolase activity"/>
    <property type="evidence" value="ECO:0007669"/>
    <property type="project" value="UniProtKB-KW"/>
</dbReference>
<dbReference type="Gene3D" id="2.130.10.130">
    <property type="entry name" value="Integrin alpha, N-terminal"/>
    <property type="match status" value="4"/>
</dbReference>
<evidence type="ECO:0000256" key="3">
    <source>
        <dbReference type="ARBA" id="ARBA00022801"/>
    </source>
</evidence>
<dbReference type="PRINTS" id="PR01185">
    <property type="entry name" value="INTEGRINA"/>
</dbReference>
<dbReference type="InterPro" id="IPR013519">
    <property type="entry name" value="Int_alpha_beta-p"/>
</dbReference>
<evidence type="ECO:0000313" key="6">
    <source>
        <dbReference type="Proteomes" id="UP000238823"/>
    </source>
</evidence>
<gene>
    <name evidence="5" type="ORF">ENSA7_65530</name>
</gene>